<proteinExistence type="predicted"/>
<dbReference type="RefSeq" id="WP_185243784.1">
    <property type="nucleotide sequence ID" value="NZ_AP023213.1"/>
</dbReference>
<name>A0A6S6LX58_9BACT</name>
<dbReference type="Proteomes" id="UP000515472">
    <property type="component" value="Chromosome"/>
</dbReference>
<evidence type="ECO:0000313" key="2">
    <source>
        <dbReference type="Proteomes" id="UP000515472"/>
    </source>
</evidence>
<evidence type="ECO:0000313" key="1">
    <source>
        <dbReference type="EMBL" id="BCG45350.1"/>
    </source>
</evidence>
<sequence>MSATKEELATKIDTTDWMSLRAHLERGGVIIVDHMLDLAEVAAAVANDEVKTVERWLLSGVLSKPSAEQIKAWDANSGKSFLCLIVSPYVLAQEERPAKG</sequence>
<protein>
    <recommendedName>
        <fullName evidence="3">DUF2288 domain-containing protein</fullName>
    </recommendedName>
</protein>
<dbReference type="InterPro" id="IPR018741">
    <property type="entry name" value="DUF2288"/>
</dbReference>
<dbReference type="AlphaFoldDB" id="A0A6S6LX58"/>
<dbReference type="KEGG" id="gbn:GEOBRER4_01000"/>
<dbReference type="Pfam" id="PF10052">
    <property type="entry name" value="DUF2288"/>
    <property type="match status" value="1"/>
</dbReference>
<accession>A0A6S6LX58</accession>
<dbReference type="EMBL" id="AP023213">
    <property type="protein sequence ID" value="BCG45350.1"/>
    <property type="molecule type" value="Genomic_DNA"/>
</dbReference>
<reference evidence="1 2" key="1">
    <citation type="submission" date="2020-06" db="EMBL/GenBank/DDBJ databases">
        <title>Interaction of electrochemicaly active bacteria, Geobacter bremensis R4 on different carbon anode.</title>
        <authorList>
            <person name="Meng L."/>
            <person name="Yoshida N."/>
        </authorList>
    </citation>
    <scope>NUCLEOTIDE SEQUENCE [LARGE SCALE GENOMIC DNA]</scope>
    <source>
        <strain evidence="1 2">R4</strain>
    </source>
</reference>
<evidence type="ECO:0008006" key="3">
    <source>
        <dbReference type="Google" id="ProtNLM"/>
    </source>
</evidence>
<gene>
    <name evidence="1" type="ORF">GEOBRER4_n0104</name>
</gene>
<keyword evidence="2" id="KW-1185">Reference proteome</keyword>
<organism evidence="1 2">
    <name type="scientific">Citrifermentans bremense</name>
    <dbReference type="NCBI Taxonomy" id="60035"/>
    <lineage>
        <taxon>Bacteria</taxon>
        <taxon>Pseudomonadati</taxon>
        <taxon>Thermodesulfobacteriota</taxon>
        <taxon>Desulfuromonadia</taxon>
        <taxon>Geobacterales</taxon>
        <taxon>Geobacteraceae</taxon>
        <taxon>Citrifermentans</taxon>
    </lineage>
</organism>